<name>A0A7W5ABC9_9ACTN</name>
<dbReference type="EMBL" id="JACHXF010000001">
    <property type="protein sequence ID" value="MBB3093167.1"/>
    <property type="molecule type" value="Genomic_DNA"/>
</dbReference>
<evidence type="ECO:0000313" key="2">
    <source>
        <dbReference type="Proteomes" id="UP000590749"/>
    </source>
</evidence>
<evidence type="ECO:0000313" key="1">
    <source>
        <dbReference type="EMBL" id="MBB3093167.1"/>
    </source>
</evidence>
<comment type="caution">
    <text evidence="1">The sequence shown here is derived from an EMBL/GenBank/DDBJ whole genome shotgun (WGS) entry which is preliminary data.</text>
</comment>
<keyword evidence="2" id="KW-1185">Reference proteome</keyword>
<reference evidence="1 2" key="1">
    <citation type="submission" date="2020-08" db="EMBL/GenBank/DDBJ databases">
        <title>Genomic Encyclopedia of Type Strains, Phase III (KMG-III): the genomes of soil and plant-associated and newly described type strains.</title>
        <authorList>
            <person name="Whitman W."/>
        </authorList>
    </citation>
    <scope>NUCLEOTIDE SEQUENCE [LARGE SCALE GENOMIC DNA]</scope>
    <source>
        <strain evidence="1 2">CECT 3287</strain>
    </source>
</reference>
<dbReference type="Proteomes" id="UP000590749">
    <property type="component" value="Unassembled WGS sequence"/>
</dbReference>
<dbReference type="AlphaFoldDB" id="A0A7W5ABC9"/>
<proteinExistence type="predicted"/>
<gene>
    <name evidence="1" type="ORF">FHR83_000801</name>
</gene>
<organism evidence="1 2">
    <name type="scientific">Actinoplanes campanulatus</name>
    <dbReference type="NCBI Taxonomy" id="113559"/>
    <lineage>
        <taxon>Bacteria</taxon>
        <taxon>Bacillati</taxon>
        <taxon>Actinomycetota</taxon>
        <taxon>Actinomycetes</taxon>
        <taxon>Micromonosporales</taxon>
        <taxon>Micromonosporaceae</taxon>
        <taxon>Actinoplanes</taxon>
    </lineage>
</organism>
<protein>
    <submittedName>
        <fullName evidence="1">Uncharacterized protein</fullName>
    </submittedName>
</protein>
<dbReference type="RefSeq" id="WP_183216592.1">
    <property type="nucleotide sequence ID" value="NZ_BMPW01000001.1"/>
</dbReference>
<accession>A0A7W5ABC9</accession>
<sequence>MTAWSGFSGDEVAALTQGTSFFADPGERDCPACGQRRLRAYFTTPANAKRPTLVSYVWCGACDKFVGTRAKHPEGLIFSDPLATLPADERRALERSLTGFLAHLDALWDAGALPQTFTTA</sequence>